<dbReference type="Pfam" id="PF03576">
    <property type="entry name" value="Peptidase_S58"/>
    <property type="match status" value="1"/>
</dbReference>
<organism evidence="2 3">
    <name type="scientific">Brevibacterium paucivorans</name>
    <dbReference type="NCBI Taxonomy" id="170994"/>
    <lineage>
        <taxon>Bacteria</taxon>
        <taxon>Bacillati</taxon>
        <taxon>Actinomycetota</taxon>
        <taxon>Actinomycetes</taxon>
        <taxon>Micrococcales</taxon>
        <taxon>Brevibacteriaceae</taxon>
        <taxon>Brevibacterium</taxon>
    </lineage>
</organism>
<keyword evidence="3" id="KW-1185">Reference proteome</keyword>
<dbReference type="InterPro" id="IPR005321">
    <property type="entry name" value="Peptidase_S58_DmpA"/>
</dbReference>
<dbReference type="RefSeq" id="WP_338028597.1">
    <property type="nucleotide sequence ID" value="NZ_JAFBCP010000001.1"/>
</dbReference>
<sequence length="351" mass="34546">MGLTADFSLTLPAGVRMGCAEVPGGLSGTSVLLLPPGSTVGVDSRGGGPATHETNILAPGTLGYGADAVVLTGGSALGLSAARGVQDALATSSIGCEPLPGIRVPIVPAAAVFDLGRGASQAPDADTGAAATRAAQDSDGACRGSVGAGLGAWTGRGFARGGTGVASVSTSEGWRVTAVVTANPMGSIFDSRGQLYAAGVLAGYGIEVPAVPAEALGEQVERAQALNASATNTTIACLITDAPLTDAQVTRVAASAHAGLSRAIYPSHTLFDGDTIFAASVPAADADASALNDYTSPALTWLGAAAADAMALACIDAVLSADAQEEWGPMAIPAVRQFAPDTVSAWESARN</sequence>
<gene>
    <name evidence="2" type="ORF">JOE56_000296</name>
</gene>
<accession>A0ABS2SH78</accession>
<dbReference type="Gene3D" id="3.60.70.12">
    <property type="entry name" value="L-amino peptidase D-ALA esterase/amidase"/>
    <property type="match status" value="1"/>
</dbReference>
<evidence type="ECO:0000313" key="2">
    <source>
        <dbReference type="EMBL" id="MBM7815602.1"/>
    </source>
</evidence>
<comment type="similarity">
    <text evidence="1">Belongs to the peptidase S58 family.</text>
</comment>
<evidence type="ECO:0000256" key="1">
    <source>
        <dbReference type="ARBA" id="ARBA00007068"/>
    </source>
</evidence>
<evidence type="ECO:0000313" key="3">
    <source>
        <dbReference type="Proteomes" id="UP000809290"/>
    </source>
</evidence>
<dbReference type="PANTHER" id="PTHR36512">
    <property type="entry name" value="D-AMINOPEPTIDASE"/>
    <property type="match status" value="1"/>
</dbReference>
<protein>
    <submittedName>
        <fullName evidence="2">L-aminopeptidase/D-esterase-like protein</fullName>
    </submittedName>
</protein>
<comment type="caution">
    <text evidence="2">The sequence shown here is derived from an EMBL/GenBank/DDBJ whole genome shotgun (WGS) entry which is preliminary data.</text>
</comment>
<dbReference type="InterPro" id="IPR016117">
    <property type="entry name" value="ArgJ-like_dom_sf"/>
</dbReference>
<dbReference type="PANTHER" id="PTHR36512:SF3">
    <property type="entry name" value="BLR5678 PROTEIN"/>
    <property type="match status" value="1"/>
</dbReference>
<dbReference type="Proteomes" id="UP000809290">
    <property type="component" value="Unassembled WGS sequence"/>
</dbReference>
<reference evidence="2 3" key="1">
    <citation type="submission" date="2021-01" db="EMBL/GenBank/DDBJ databases">
        <title>Sequencing the genomes of 1000 actinobacteria strains.</title>
        <authorList>
            <person name="Klenk H.-P."/>
        </authorList>
    </citation>
    <scope>NUCLEOTIDE SEQUENCE [LARGE SCALE GENOMIC DNA]</scope>
    <source>
        <strain evidence="2 3">DSM 13657</strain>
    </source>
</reference>
<dbReference type="EMBL" id="JAFBCP010000001">
    <property type="protein sequence ID" value="MBM7815602.1"/>
    <property type="molecule type" value="Genomic_DNA"/>
</dbReference>
<dbReference type="SUPFAM" id="SSF56266">
    <property type="entry name" value="DmpA/ArgJ-like"/>
    <property type="match status" value="1"/>
</dbReference>
<name>A0ABS2SH78_9MICO</name>
<proteinExistence type="inferred from homology"/>